<protein>
    <submittedName>
        <fullName evidence="1">Uncharacterized protein</fullName>
    </submittedName>
</protein>
<dbReference type="AlphaFoldDB" id="A0A1F5N0F9"/>
<dbReference type="EMBL" id="MFEC01000019">
    <property type="protein sequence ID" value="OGE71149.1"/>
    <property type="molecule type" value="Genomic_DNA"/>
</dbReference>
<gene>
    <name evidence="1" type="ORF">A2617_04465</name>
</gene>
<evidence type="ECO:0000313" key="1">
    <source>
        <dbReference type="EMBL" id="OGE71149.1"/>
    </source>
</evidence>
<comment type="caution">
    <text evidence="1">The sequence shown here is derived from an EMBL/GenBank/DDBJ whole genome shotgun (WGS) entry which is preliminary data.</text>
</comment>
<sequence length="272" mass="31383">MGIETLMAREATGLIMRRPDKLKHTVGLYLISLLDPEVSKVGRATYFFVRYMDDLLDGDRRLSNGYQVLPHIVDMRSQVETGRFTREPKIMELAEYSLGALQRKALAGDDPRQDFLDEIDIMVFDYHRQQDRRELSAEQLTGYYRQTFHPIHNIMLVGLGSTLRAADIPTFSLCQGRVYSVEHLQFDWRVGIINIPAEVLRTAGLTSRSPYEAVRQSPVVNAWERNELQESRTELLELQKMFRASTERVTPRIYQGLIGSMLEVANRPFPFN</sequence>
<dbReference type="Proteomes" id="UP000177135">
    <property type="component" value="Unassembled WGS sequence"/>
</dbReference>
<dbReference type="Gene3D" id="1.10.600.10">
    <property type="entry name" value="Farnesyl Diphosphate Synthase"/>
    <property type="match status" value="1"/>
</dbReference>
<name>A0A1F5N0F9_9BACT</name>
<proteinExistence type="predicted"/>
<organism evidence="1 2">
    <name type="scientific">Candidatus Daviesbacteria bacterium RIFOXYD1_FULL_41_10</name>
    <dbReference type="NCBI Taxonomy" id="1797801"/>
    <lineage>
        <taxon>Bacteria</taxon>
        <taxon>Candidatus Daviesiibacteriota</taxon>
    </lineage>
</organism>
<reference evidence="1 2" key="1">
    <citation type="journal article" date="2016" name="Nat. Commun.">
        <title>Thousands of microbial genomes shed light on interconnected biogeochemical processes in an aquifer system.</title>
        <authorList>
            <person name="Anantharaman K."/>
            <person name="Brown C.T."/>
            <person name="Hug L.A."/>
            <person name="Sharon I."/>
            <person name="Castelle C.J."/>
            <person name="Probst A.J."/>
            <person name="Thomas B.C."/>
            <person name="Singh A."/>
            <person name="Wilkins M.J."/>
            <person name="Karaoz U."/>
            <person name="Brodie E.L."/>
            <person name="Williams K.H."/>
            <person name="Hubbard S.S."/>
            <person name="Banfield J.F."/>
        </authorList>
    </citation>
    <scope>NUCLEOTIDE SEQUENCE [LARGE SCALE GENOMIC DNA]</scope>
</reference>
<evidence type="ECO:0000313" key="2">
    <source>
        <dbReference type="Proteomes" id="UP000177135"/>
    </source>
</evidence>
<dbReference type="InterPro" id="IPR008949">
    <property type="entry name" value="Isoprenoid_synthase_dom_sf"/>
</dbReference>
<accession>A0A1F5N0F9</accession>